<proteinExistence type="predicted"/>
<dbReference type="PANTHER" id="PTHR39961:SF1">
    <property type="entry name" value="DUF458 DOMAIN-CONTAINING PROTEIN"/>
    <property type="match status" value="1"/>
</dbReference>
<evidence type="ECO:0000313" key="2">
    <source>
        <dbReference type="Proteomes" id="UP000034107"/>
    </source>
</evidence>
<gene>
    <name evidence="1" type="ORF">UX31_C0003G0029</name>
</gene>
<dbReference type="Proteomes" id="UP000034107">
    <property type="component" value="Unassembled WGS sequence"/>
</dbReference>
<accession>A0A0G1QX25</accession>
<sequence length="172" mass="19248">MIKIGDIKLENGHFYSPTQGILKPEELLISITDFVKADPNSFYSLIIGSDSQTKRSDGKIAVNFVTAVVIHRHGHGGRYFWKNTKESHKFSLREKIYQETLYSINLAFDIAPKLRLALGPKCYELEIHVDIGESGPTRELIKEVVGMVSGNGFTAKTKPYSYGAFVVADKHT</sequence>
<name>A0A0G1QX25_9BACT</name>
<reference evidence="1 2" key="1">
    <citation type="journal article" date="2015" name="Nature">
        <title>rRNA introns, odd ribosomes, and small enigmatic genomes across a large radiation of phyla.</title>
        <authorList>
            <person name="Brown C.T."/>
            <person name="Hug L.A."/>
            <person name="Thomas B.C."/>
            <person name="Sharon I."/>
            <person name="Castelle C.J."/>
            <person name="Singh A."/>
            <person name="Wilkins M.J."/>
            <person name="Williams K.H."/>
            <person name="Banfield J.F."/>
        </authorList>
    </citation>
    <scope>NUCLEOTIDE SEQUENCE [LARGE SCALE GENOMIC DNA]</scope>
</reference>
<evidence type="ECO:0000313" key="1">
    <source>
        <dbReference type="EMBL" id="KKU22363.1"/>
    </source>
</evidence>
<dbReference type="EMBL" id="LCLS01000003">
    <property type="protein sequence ID" value="KKU22363.1"/>
    <property type="molecule type" value="Genomic_DNA"/>
</dbReference>
<dbReference type="InterPro" id="IPR007405">
    <property type="entry name" value="Phage_KVP40_Orf299"/>
</dbReference>
<organism evidence="1 2">
    <name type="scientific">Candidatus Nomurabacteria bacterium GW2011_GWA1_46_11</name>
    <dbReference type="NCBI Taxonomy" id="1618732"/>
    <lineage>
        <taxon>Bacteria</taxon>
        <taxon>Candidatus Nomuraibacteriota</taxon>
    </lineage>
</organism>
<comment type="caution">
    <text evidence="1">The sequence shown here is derived from an EMBL/GenBank/DDBJ whole genome shotgun (WGS) entry which is preliminary data.</text>
</comment>
<protein>
    <recommendedName>
        <fullName evidence="3">DUF458 domain-containing protein</fullName>
    </recommendedName>
</protein>
<dbReference type="PANTHER" id="PTHR39961">
    <property type="entry name" value="HYPOTHETICAL CYTOSOLIC PROTEIN"/>
    <property type="match status" value="1"/>
</dbReference>
<dbReference type="Pfam" id="PF04308">
    <property type="entry name" value="RNaseH_like"/>
    <property type="match status" value="1"/>
</dbReference>
<dbReference type="AlphaFoldDB" id="A0A0G1QX25"/>
<evidence type="ECO:0008006" key="3">
    <source>
        <dbReference type="Google" id="ProtNLM"/>
    </source>
</evidence>